<dbReference type="InterPro" id="IPR029062">
    <property type="entry name" value="Class_I_gatase-like"/>
</dbReference>
<organism evidence="1 2">
    <name type="scientific">Gordonia soli NBRC 108243</name>
    <dbReference type="NCBI Taxonomy" id="1223545"/>
    <lineage>
        <taxon>Bacteria</taxon>
        <taxon>Bacillati</taxon>
        <taxon>Actinomycetota</taxon>
        <taxon>Actinomycetes</taxon>
        <taxon>Mycobacteriales</taxon>
        <taxon>Gordoniaceae</taxon>
        <taxon>Gordonia</taxon>
    </lineage>
</organism>
<dbReference type="GO" id="GO:0006355">
    <property type="term" value="P:regulation of DNA-templated transcription"/>
    <property type="evidence" value="ECO:0007669"/>
    <property type="project" value="TreeGrafter"/>
</dbReference>
<dbReference type="AlphaFoldDB" id="M0QEN3"/>
<protein>
    <recommendedName>
        <fullName evidence="3">DJ-1/PfpI domain-containing protein</fullName>
    </recommendedName>
</protein>
<evidence type="ECO:0000313" key="1">
    <source>
        <dbReference type="EMBL" id="GAC66786.1"/>
    </source>
</evidence>
<accession>M0QEN3</accession>
<comment type="caution">
    <text evidence="1">The sequence shown here is derived from an EMBL/GenBank/DDBJ whole genome shotgun (WGS) entry which is preliminary data.</text>
</comment>
<dbReference type="PANTHER" id="PTHR43130">
    <property type="entry name" value="ARAC-FAMILY TRANSCRIPTIONAL REGULATOR"/>
    <property type="match status" value="1"/>
</dbReference>
<name>M0QEN3_9ACTN</name>
<dbReference type="STRING" id="1223545.GS4_04_00420"/>
<reference evidence="1 2" key="1">
    <citation type="submission" date="2013-01" db="EMBL/GenBank/DDBJ databases">
        <title>Whole genome shotgun sequence of Gordonia soli NBRC 108243.</title>
        <authorList>
            <person name="Isaki-Nakamura S."/>
            <person name="Hosoyama A."/>
            <person name="Tsuchikane K."/>
            <person name="Ando Y."/>
            <person name="Baba S."/>
            <person name="Ohji S."/>
            <person name="Hamada M."/>
            <person name="Tamura T."/>
            <person name="Yamazoe A."/>
            <person name="Yamazaki S."/>
            <person name="Fujita N."/>
        </authorList>
    </citation>
    <scope>NUCLEOTIDE SEQUENCE [LARGE SCALE GENOMIC DNA]</scope>
    <source>
        <strain evidence="1 2">NBRC 108243</strain>
    </source>
</reference>
<dbReference type="Gene3D" id="3.40.50.880">
    <property type="match status" value="1"/>
</dbReference>
<dbReference type="eggNOG" id="COG0693">
    <property type="taxonomic scope" value="Bacteria"/>
</dbReference>
<evidence type="ECO:0008006" key="3">
    <source>
        <dbReference type="Google" id="ProtNLM"/>
    </source>
</evidence>
<sequence>MAAGIDLALWLFARVAGENRAKAVQLAIEYDPQPPFDSGSTVKASPSVIALATAGLLRESANTRQLAAAGGVLWDQAINRTRARRRRLGSRSPARTR</sequence>
<proteinExistence type="predicted"/>
<dbReference type="PANTHER" id="PTHR43130:SF2">
    <property type="entry name" value="DJ-1_PFPI DOMAIN-CONTAINING PROTEIN"/>
    <property type="match status" value="1"/>
</dbReference>
<dbReference type="Proteomes" id="UP000011666">
    <property type="component" value="Unassembled WGS sequence"/>
</dbReference>
<dbReference type="InterPro" id="IPR052158">
    <property type="entry name" value="INH-QAR"/>
</dbReference>
<evidence type="ECO:0000313" key="2">
    <source>
        <dbReference type="Proteomes" id="UP000011666"/>
    </source>
</evidence>
<gene>
    <name evidence="1" type="ORF">GS4_04_00420</name>
</gene>
<dbReference type="EMBL" id="BANX01000004">
    <property type="protein sequence ID" value="GAC66786.1"/>
    <property type="molecule type" value="Genomic_DNA"/>
</dbReference>
<keyword evidence="2" id="KW-1185">Reference proteome</keyword>